<organism evidence="10 11">
    <name type="scientific">Glossina palpalis gambiensis</name>
    <dbReference type="NCBI Taxonomy" id="67801"/>
    <lineage>
        <taxon>Eukaryota</taxon>
        <taxon>Metazoa</taxon>
        <taxon>Ecdysozoa</taxon>
        <taxon>Arthropoda</taxon>
        <taxon>Hexapoda</taxon>
        <taxon>Insecta</taxon>
        <taxon>Pterygota</taxon>
        <taxon>Neoptera</taxon>
        <taxon>Endopterygota</taxon>
        <taxon>Diptera</taxon>
        <taxon>Brachycera</taxon>
        <taxon>Muscomorpha</taxon>
        <taxon>Hippoboscoidea</taxon>
        <taxon>Glossinidae</taxon>
        <taxon>Glossina</taxon>
    </lineage>
</organism>
<dbReference type="InterPro" id="IPR006629">
    <property type="entry name" value="LITAF"/>
</dbReference>
<comment type="similarity">
    <text evidence="4">Belongs to the CDIP1/LITAF family.</text>
</comment>
<reference evidence="10" key="2">
    <citation type="submission" date="2020-05" db="UniProtKB">
        <authorList>
            <consortium name="EnsemblMetazoa"/>
        </authorList>
    </citation>
    <scope>IDENTIFICATION</scope>
    <source>
        <strain evidence="10">IAEA</strain>
    </source>
</reference>
<keyword evidence="8" id="KW-0812">Transmembrane</keyword>
<dbReference type="EMBL" id="JXJN01020464">
    <property type="status" value="NOT_ANNOTATED_CDS"/>
    <property type="molecule type" value="Genomic_DNA"/>
</dbReference>
<keyword evidence="11" id="KW-1185">Reference proteome</keyword>
<reference evidence="11" key="1">
    <citation type="submission" date="2015-01" db="EMBL/GenBank/DDBJ databases">
        <authorList>
            <person name="Aksoy S."/>
            <person name="Warren W."/>
            <person name="Wilson R.K."/>
        </authorList>
    </citation>
    <scope>NUCLEOTIDE SEQUENCE [LARGE SCALE GENOMIC DNA]</scope>
    <source>
        <strain evidence="11">IAEA</strain>
    </source>
</reference>
<evidence type="ECO:0000313" key="11">
    <source>
        <dbReference type="Proteomes" id="UP000092460"/>
    </source>
</evidence>
<evidence type="ECO:0000256" key="6">
    <source>
        <dbReference type="ARBA" id="ARBA00022833"/>
    </source>
</evidence>
<keyword evidence="5" id="KW-0479">Metal-binding</keyword>
<dbReference type="AlphaFoldDB" id="A0A1B0BU36"/>
<evidence type="ECO:0000256" key="8">
    <source>
        <dbReference type="SAM" id="Phobius"/>
    </source>
</evidence>
<keyword evidence="6" id="KW-0862">Zinc</keyword>
<dbReference type="VEuPathDB" id="VectorBase:GPPI040562"/>
<dbReference type="GO" id="GO:0008270">
    <property type="term" value="F:zinc ion binding"/>
    <property type="evidence" value="ECO:0007669"/>
    <property type="project" value="TreeGrafter"/>
</dbReference>
<dbReference type="EMBL" id="JXJN01020465">
    <property type="status" value="NOT_ANNOTATED_CDS"/>
    <property type="molecule type" value="Genomic_DNA"/>
</dbReference>
<evidence type="ECO:0000256" key="7">
    <source>
        <dbReference type="ARBA" id="ARBA00023136"/>
    </source>
</evidence>
<evidence type="ECO:0000256" key="4">
    <source>
        <dbReference type="ARBA" id="ARBA00005975"/>
    </source>
</evidence>
<sequence length="78" mass="8713">MSTLPLGDEPTNIVCPRCGQSILTKLDYKATTRTHIIALILCLMGCWFCAPVLYCTSCARNIEHYCPNCNAFLGIYDH</sequence>
<keyword evidence="8" id="KW-1133">Transmembrane helix</keyword>
<dbReference type="SMART" id="SM00714">
    <property type="entry name" value="LITAF"/>
    <property type="match status" value="1"/>
</dbReference>
<name>A0A1B0BU36_9MUSC</name>
<keyword evidence="7 8" id="KW-0472">Membrane</keyword>
<dbReference type="PANTHER" id="PTHR23292:SF14">
    <property type="entry name" value="FI16615P1-RELATED"/>
    <property type="match status" value="1"/>
</dbReference>
<dbReference type="VEuPathDB" id="VectorBase:GPPI040558"/>
<dbReference type="STRING" id="67801.A0A1B0BU36"/>
<dbReference type="Proteomes" id="UP000092460">
    <property type="component" value="Unassembled WGS sequence"/>
</dbReference>
<evidence type="ECO:0000256" key="2">
    <source>
        <dbReference type="ARBA" id="ARBA00004481"/>
    </source>
</evidence>
<dbReference type="GO" id="GO:0005765">
    <property type="term" value="C:lysosomal membrane"/>
    <property type="evidence" value="ECO:0007669"/>
    <property type="project" value="UniProtKB-SubCell"/>
</dbReference>
<evidence type="ECO:0000259" key="9">
    <source>
        <dbReference type="PROSITE" id="PS51837"/>
    </source>
</evidence>
<dbReference type="InterPro" id="IPR037519">
    <property type="entry name" value="LITAF_fam"/>
</dbReference>
<evidence type="ECO:0000256" key="3">
    <source>
        <dbReference type="ARBA" id="ARBA00004630"/>
    </source>
</evidence>
<dbReference type="PROSITE" id="PS51837">
    <property type="entry name" value="LITAF"/>
    <property type="match status" value="1"/>
</dbReference>
<dbReference type="PANTHER" id="PTHR23292">
    <property type="entry name" value="LIPOPOLYSACCHARIDE-INDUCED TUMOR NECROSIS FACTOR-ALPHA FACTOR"/>
    <property type="match status" value="1"/>
</dbReference>
<evidence type="ECO:0000256" key="1">
    <source>
        <dbReference type="ARBA" id="ARBA00004414"/>
    </source>
</evidence>
<feature type="transmembrane region" description="Helical" evidence="8">
    <location>
        <begin position="36"/>
        <end position="54"/>
    </location>
</feature>
<evidence type="ECO:0000256" key="5">
    <source>
        <dbReference type="ARBA" id="ARBA00022723"/>
    </source>
</evidence>
<evidence type="ECO:0000313" key="10">
    <source>
        <dbReference type="EnsemblMetazoa" id="GPPI040562-PA"/>
    </source>
</evidence>
<proteinExistence type="inferred from homology"/>
<dbReference type="EnsemblMetazoa" id="GPPI040562-RA">
    <property type="protein sequence ID" value="GPPI040562-PA"/>
    <property type="gene ID" value="GPPI040562"/>
</dbReference>
<dbReference type="GO" id="GO:0031902">
    <property type="term" value="C:late endosome membrane"/>
    <property type="evidence" value="ECO:0007669"/>
    <property type="project" value="UniProtKB-SubCell"/>
</dbReference>
<protein>
    <recommendedName>
        <fullName evidence="9">LITAF domain-containing protein</fullName>
    </recommendedName>
</protein>
<dbReference type="Pfam" id="PF10601">
    <property type="entry name" value="zf-LITAF-like"/>
    <property type="match status" value="1"/>
</dbReference>
<dbReference type="EnsemblMetazoa" id="GPPI040558-RA">
    <property type="protein sequence ID" value="GPPI040558-PA"/>
    <property type="gene ID" value="GPPI040558"/>
</dbReference>
<accession>A0A1B0BU36</accession>
<feature type="domain" description="LITAF" evidence="9">
    <location>
        <begin position="1"/>
        <end position="78"/>
    </location>
</feature>
<comment type="subcellular location">
    <subcellularLocation>
        <location evidence="2">Endosome membrane</location>
        <topology evidence="2">Peripheral membrane protein</topology>
    </subcellularLocation>
    <subcellularLocation>
        <location evidence="1">Late endosome membrane</location>
    </subcellularLocation>
    <subcellularLocation>
        <location evidence="3">Lysosome membrane</location>
        <topology evidence="3">Peripheral membrane protein</topology>
        <orientation evidence="3">Cytoplasmic side</orientation>
    </subcellularLocation>
</comment>